<keyword evidence="4" id="KW-1185">Reference proteome</keyword>
<gene>
    <name evidence="3" type="ORF">GCM10011514_26980</name>
</gene>
<evidence type="ECO:0000256" key="1">
    <source>
        <dbReference type="ARBA" id="ARBA00007637"/>
    </source>
</evidence>
<protein>
    <submittedName>
        <fullName evidence="3">3-beta hydroxysteroid dehydrogenase</fullName>
    </submittedName>
</protein>
<dbReference type="AlphaFoldDB" id="A0A917DS59"/>
<organism evidence="3 4">
    <name type="scientific">Emticicia aquatilis</name>
    <dbReference type="NCBI Taxonomy" id="1537369"/>
    <lineage>
        <taxon>Bacteria</taxon>
        <taxon>Pseudomonadati</taxon>
        <taxon>Bacteroidota</taxon>
        <taxon>Cytophagia</taxon>
        <taxon>Cytophagales</taxon>
        <taxon>Leadbetterellaceae</taxon>
        <taxon>Emticicia</taxon>
    </lineage>
</organism>
<accession>A0A917DS59</accession>
<evidence type="ECO:0000313" key="4">
    <source>
        <dbReference type="Proteomes" id="UP000609064"/>
    </source>
</evidence>
<dbReference type="SUPFAM" id="SSF51735">
    <property type="entry name" value="NAD(P)-binding Rossmann-fold domains"/>
    <property type="match status" value="1"/>
</dbReference>
<comment type="caution">
    <text evidence="3">The sequence shown here is derived from an EMBL/GenBank/DDBJ whole genome shotgun (WGS) entry which is preliminary data.</text>
</comment>
<dbReference type="InterPro" id="IPR001509">
    <property type="entry name" value="Epimerase_deHydtase"/>
</dbReference>
<reference evidence="3" key="2">
    <citation type="submission" date="2020-09" db="EMBL/GenBank/DDBJ databases">
        <authorList>
            <person name="Sun Q."/>
            <person name="Zhou Y."/>
        </authorList>
    </citation>
    <scope>NUCLEOTIDE SEQUENCE</scope>
    <source>
        <strain evidence="3">CGMCC 1.15958</strain>
    </source>
</reference>
<dbReference type="InterPro" id="IPR036291">
    <property type="entry name" value="NAD(P)-bd_dom_sf"/>
</dbReference>
<name>A0A917DS59_9BACT</name>
<comment type="similarity">
    <text evidence="1">Belongs to the NAD(P)-dependent epimerase/dehydratase family.</text>
</comment>
<dbReference type="PANTHER" id="PTHR43000">
    <property type="entry name" value="DTDP-D-GLUCOSE 4,6-DEHYDRATASE-RELATED"/>
    <property type="match status" value="1"/>
</dbReference>
<dbReference type="Proteomes" id="UP000609064">
    <property type="component" value="Unassembled WGS sequence"/>
</dbReference>
<feature type="domain" description="NAD-dependent epimerase/dehydratase" evidence="2">
    <location>
        <begin position="3"/>
        <end position="272"/>
    </location>
</feature>
<proteinExistence type="inferred from homology"/>
<reference evidence="3" key="1">
    <citation type="journal article" date="2014" name="Int. J. Syst. Evol. Microbiol.">
        <title>Complete genome sequence of Corynebacterium casei LMG S-19264T (=DSM 44701T), isolated from a smear-ripened cheese.</title>
        <authorList>
            <consortium name="US DOE Joint Genome Institute (JGI-PGF)"/>
            <person name="Walter F."/>
            <person name="Albersmeier A."/>
            <person name="Kalinowski J."/>
            <person name="Ruckert C."/>
        </authorList>
    </citation>
    <scope>NUCLEOTIDE SEQUENCE</scope>
    <source>
        <strain evidence="3">CGMCC 1.15958</strain>
    </source>
</reference>
<evidence type="ECO:0000259" key="2">
    <source>
        <dbReference type="Pfam" id="PF01370"/>
    </source>
</evidence>
<dbReference type="Pfam" id="PF01370">
    <property type="entry name" value="Epimerase"/>
    <property type="match status" value="1"/>
</dbReference>
<dbReference type="EMBL" id="BMKK01000005">
    <property type="protein sequence ID" value="GGD61542.1"/>
    <property type="molecule type" value="Genomic_DNA"/>
</dbReference>
<dbReference type="Gene3D" id="3.40.50.720">
    <property type="entry name" value="NAD(P)-binding Rossmann-like Domain"/>
    <property type="match status" value="1"/>
</dbReference>
<dbReference type="RefSeq" id="WP_188766629.1">
    <property type="nucleotide sequence ID" value="NZ_BMKK01000005.1"/>
</dbReference>
<sequence length="354" mass="39317">MKILITGGAGFVGSALALSLKANYPSYEIYCLDNLRRKGSELNVSRLGKAGITFVHGDIRSKEDFDALPIVDTVIEASAEPSVLAGINGGTPDYLINTNLFGTVNCLNYAVKCNAKFIFLSTSRVYPIKTIETLDFEEKETRFVLTDNQPVKGVSSKGIAEDFPLDGVRSLYGTTKLASELIIQEYNEFYKLQTVINRCGVLTGPWQMGKVDQGVMVLWIAKHFFEQQLAYIGYGGEGKQTRDILHVADLYRLIDWQLHNFEKVNGEILNAGGGVDVSVSLQELTEICQRVTGKTIPIKKIKENRPADIRLYVTDNSKVTALTGWKPEIGVEEIVKDITQWLSDNRADLEPILK</sequence>
<evidence type="ECO:0000313" key="3">
    <source>
        <dbReference type="EMBL" id="GGD61542.1"/>
    </source>
</evidence>